<dbReference type="InParanoid" id="L9L4B4"/>
<reference evidence="3" key="1">
    <citation type="submission" date="2012-07" db="EMBL/GenBank/DDBJ databases">
        <title>Genome of the Chinese tree shrew, a rising model animal genetically related to primates.</title>
        <authorList>
            <person name="Zhang G."/>
            <person name="Fan Y."/>
            <person name="Yao Y."/>
            <person name="Huang Z."/>
        </authorList>
    </citation>
    <scope>NUCLEOTIDE SEQUENCE [LARGE SCALE GENOMIC DNA]</scope>
</reference>
<dbReference type="AlphaFoldDB" id="L9L4B4"/>
<proteinExistence type="predicted"/>
<name>L9L4B4_TUPCH</name>
<dbReference type="EMBL" id="KB320521">
    <property type="protein sequence ID" value="ELW69803.1"/>
    <property type="molecule type" value="Genomic_DNA"/>
</dbReference>
<evidence type="ECO:0000313" key="2">
    <source>
        <dbReference type="EMBL" id="ELW69803.1"/>
    </source>
</evidence>
<evidence type="ECO:0000313" key="3">
    <source>
        <dbReference type="Proteomes" id="UP000011518"/>
    </source>
</evidence>
<feature type="region of interest" description="Disordered" evidence="1">
    <location>
        <begin position="28"/>
        <end position="50"/>
    </location>
</feature>
<keyword evidence="3" id="KW-1185">Reference proteome</keyword>
<accession>L9L4B4</accession>
<evidence type="ECO:0000256" key="1">
    <source>
        <dbReference type="SAM" id="MobiDB-lite"/>
    </source>
</evidence>
<protein>
    <submittedName>
        <fullName evidence="2">Uncharacterized protein</fullName>
    </submittedName>
</protein>
<reference evidence="3" key="2">
    <citation type="journal article" date="2013" name="Nat. Commun.">
        <title>Genome of the Chinese tree shrew.</title>
        <authorList>
            <person name="Fan Y."/>
            <person name="Huang Z.Y."/>
            <person name="Cao C.C."/>
            <person name="Chen C.S."/>
            <person name="Chen Y.X."/>
            <person name="Fan D.D."/>
            <person name="He J."/>
            <person name="Hou H.L."/>
            <person name="Hu L."/>
            <person name="Hu X.T."/>
            <person name="Jiang X.T."/>
            <person name="Lai R."/>
            <person name="Lang Y.S."/>
            <person name="Liang B."/>
            <person name="Liao S.G."/>
            <person name="Mu D."/>
            <person name="Ma Y.Y."/>
            <person name="Niu Y.Y."/>
            <person name="Sun X.Q."/>
            <person name="Xia J.Q."/>
            <person name="Xiao J."/>
            <person name="Xiong Z.Q."/>
            <person name="Xu L."/>
            <person name="Yang L."/>
            <person name="Zhang Y."/>
            <person name="Zhao W."/>
            <person name="Zhao X.D."/>
            <person name="Zheng Y.T."/>
            <person name="Zhou J.M."/>
            <person name="Zhu Y.B."/>
            <person name="Zhang G.J."/>
            <person name="Wang J."/>
            <person name="Yao Y.G."/>
        </authorList>
    </citation>
    <scope>NUCLEOTIDE SEQUENCE [LARGE SCALE GENOMIC DNA]</scope>
</reference>
<gene>
    <name evidence="2" type="ORF">TREES_T100017656</name>
</gene>
<organism evidence="2 3">
    <name type="scientific">Tupaia chinensis</name>
    <name type="common">Chinese tree shrew</name>
    <name type="synonym">Tupaia belangeri chinensis</name>
    <dbReference type="NCBI Taxonomy" id="246437"/>
    <lineage>
        <taxon>Eukaryota</taxon>
        <taxon>Metazoa</taxon>
        <taxon>Chordata</taxon>
        <taxon>Craniata</taxon>
        <taxon>Vertebrata</taxon>
        <taxon>Euteleostomi</taxon>
        <taxon>Mammalia</taxon>
        <taxon>Eutheria</taxon>
        <taxon>Euarchontoglires</taxon>
        <taxon>Scandentia</taxon>
        <taxon>Tupaiidae</taxon>
        <taxon>Tupaia</taxon>
    </lineage>
</organism>
<dbReference type="Proteomes" id="UP000011518">
    <property type="component" value="Unassembled WGS sequence"/>
</dbReference>
<sequence length="144" mass="15237">MLLCYEVAPSPHGCPCCGKGPAQQLAAGTAPSREALAHSQHRPRPCPGQVLTQRPPFVSEWLRSTQACFATTQSGDGKGATGKRACRFLLEKVLEALRSIPAQPQELWPSEGGGVHPSACVEAPHAMPPDCHVPVAPRCCHGVD</sequence>